<dbReference type="RefSeq" id="WP_011850601.1">
    <property type="nucleotide sequence ID" value="NC_009073.1"/>
</dbReference>
<dbReference type="Proteomes" id="UP000001431">
    <property type="component" value="Chromosome"/>
</dbReference>
<dbReference type="EMBL" id="CP000561">
    <property type="protein sequence ID" value="ABO09343.1"/>
    <property type="molecule type" value="Genomic_DNA"/>
</dbReference>
<dbReference type="eggNOG" id="arCOG07068">
    <property type="taxonomic scope" value="Archaea"/>
</dbReference>
<reference evidence="1" key="1">
    <citation type="submission" date="2007-02" db="EMBL/GenBank/DDBJ databases">
        <title>Complete sequence of Pyrobaculum calidifontis JCM 11548.</title>
        <authorList>
            <consortium name="US DOE Joint Genome Institute"/>
            <person name="Copeland A."/>
            <person name="Lucas S."/>
            <person name="Lapidus A."/>
            <person name="Barry K."/>
            <person name="Glavina del Rio T."/>
            <person name="Dalin E."/>
            <person name="Tice H."/>
            <person name="Pitluck S."/>
            <person name="Chain P."/>
            <person name="Malfatti S."/>
            <person name="Shin M."/>
            <person name="Vergez L."/>
            <person name="Schmutz J."/>
            <person name="Larimer F."/>
            <person name="Land M."/>
            <person name="Hauser L."/>
            <person name="Kyrpides N."/>
            <person name="Mikhailova N."/>
            <person name="Cozen A.E."/>
            <person name="Fitz-Gibbon S.T."/>
            <person name="House C.H."/>
            <person name="Saltikov C."/>
            <person name="Lowe T.M."/>
            <person name="Richardson P."/>
        </authorList>
    </citation>
    <scope>NUCLEOTIDE SEQUENCE [LARGE SCALE GENOMIC DNA]</scope>
    <source>
        <strain evidence="1">JCM 11548</strain>
    </source>
</reference>
<name>A3MXH6_PYRCJ</name>
<accession>A3MXH6</accession>
<dbReference type="InterPro" id="IPR036388">
    <property type="entry name" value="WH-like_DNA-bd_sf"/>
</dbReference>
<dbReference type="GeneID" id="4908131"/>
<protein>
    <submittedName>
        <fullName evidence="1">Bacterio-opsin activator, HTH domain protein</fullName>
    </submittedName>
</protein>
<evidence type="ECO:0000313" key="1">
    <source>
        <dbReference type="EMBL" id="ABO09343.1"/>
    </source>
</evidence>
<dbReference type="SUPFAM" id="SSF88659">
    <property type="entry name" value="Sigma3 and sigma4 domains of RNA polymerase sigma factors"/>
    <property type="match status" value="1"/>
</dbReference>
<dbReference type="STRING" id="410359.Pcal_1927"/>
<dbReference type="KEGG" id="pcl:Pcal_1927"/>
<dbReference type="OrthoDB" id="382048at2157"/>
<keyword evidence="2" id="KW-1185">Reference proteome</keyword>
<evidence type="ECO:0000313" key="2">
    <source>
        <dbReference type="Proteomes" id="UP000001431"/>
    </source>
</evidence>
<organism evidence="1 2">
    <name type="scientific">Pyrobaculum calidifontis (strain DSM 21063 / JCM 11548 / VA1)</name>
    <dbReference type="NCBI Taxonomy" id="410359"/>
    <lineage>
        <taxon>Archaea</taxon>
        <taxon>Thermoproteota</taxon>
        <taxon>Thermoprotei</taxon>
        <taxon>Thermoproteales</taxon>
        <taxon>Thermoproteaceae</taxon>
        <taxon>Pyrobaculum</taxon>
    </lineage>
</organism>
<dbReference type="AlphaFoldDB" id="A3MXH6"/>
<gene>
    <name evidence="1" type="ordered locus">Pcal_1927</name>
</gene>
<dbReference type="Gene3D" id="1.10.10.10">
    <property type="entry name" value="Winged helix-like DNA-binding domain superfamily/Winged helix DNA-binding domain"/>
    <property type="match status" value="1"/>
</dbReference>
<dbReference type="InterPro" id="IPR013324">
    <property type="entry name" value="RNA_pol_sigma_r3/r4-like"/>
</dbReference>
<sequence>MYICIIRHKPCPHFLAQSGDEFKHVGFRVENGDLAHLVWNGRLRKVVCRKDCSIAKLVSKSYIKSILTVDGYFIFAIVVRGQSAYGPCYAPYRFNLTEREVEALRVFSSRSIKGAAEKLGVSKAATSKLVKRAVRKLLALLGE</sequence>
<proteinExistence type="predicted"/>
<dbReference type="HOGENOM" id="CLU_144585_0_0_2"/>